<dbReference type="SUPFAM" id="SSF159245">
    <property type="entry name" value="AttH-like"/>
    <property type="match status" value="1"/>
</dbReference>
<reference evidence="4" key="1">
    <citation type="submission" date="2020-05" db="EMBL/GenBank/DDBJ databases">
        <authorList>
            <person name="Chiriac C."/>
            <person name="Salcher M."/>
            <person name="Ghai R."/>
            <person name="Kavagutti S V."/>
        </authorList>
    </citation>
    <scope>NUCLEOTIDE SEQUENCE</scope>
</reference>
<protein>
    <submittedName>
        <fullName evidence="4">Unannotated protein</fullName>
    </submittedName>
</protein>
<evidence type="ECO:0000313" key="4">
    <source>
        <dbReference type="EMBL" id="CAB4734981.1"/>
    </source>
</evidence>
<proteinExistence type="predicted"/>
<evidence type="ECO:0000313" key="5">
    <source>
        <dbReference type="EMBL" id="CAB4800712.1"/>
    </source>
</evidence>
<evidence type="ECO:0000259" key="2">
    <source>
        <dbReference type="Pfam" id="PF23213"/>
    </source>
</evidence>
<dbReference type="EMBL" id="CAFBOL010000020">
    <property type="protein sequence ID" value="CAB4984581.1"/>
    <property type="molecule type" value="Genomic_DNA"/>
</dbReference>
<dbReference type="EMBL" id="CAFAAV010000004">
    <property type="protein sequence ID" value="CAB4800712.1"/>
    <property type="molecule type" value="Genomic_DNA"/>
</dbReference>
<dbReference type="InterPro" id="IPR055492">
    <property type="entry name" value="DUF7064"/>
</dbReference>
<evidence type="ECO:0000313" key="7">
    <source>
        <dbReference type="EMBL" id="CAB4941668.1"/>
    </source>
</evidence>
<sequence length="328" mass="37206">MTMQPISIPFDETIHFTERDDQMHEVGPHKDWTETVWFSFNVPERSLAGWFYTQVRPNIGTAAGGAFLYGPGDWMPWELPYWAYFDHQAVPSPLDLRDVSFMNGFSLKMLEPGMKYHLGYKFRDLDEFVADLHFEGLTPPVPHVRGAPPFTGSSHYDQHGRVTGDLWLKGERIPVDCFAVRDRSWGRRPELFGPATKRLSYVFGATSADEAFLVFTLPAGGDQESEEEHLSSGYLLRDGALRRLASATRHNTRDASTGGISAIEVDITDTDGRTAHITGEARARMMLPRASLCINTFLRFDVDGREGFGEDQDVWPTSRFRDRRRATH</sequence>
<evidence type="ECO:0000259" key="1">
    <source>
        <dbReference type="Pfam" id="PF23212"/>
    </source>
</evidence>
<evidence type="ECO:0000313" key="3">
    <source>
        <dbReference type="EMBL" id="CAB4364685.1"/>
    </source>
</evidence>
<dbReference type="AlphaFoldDB" id="A0A6J6SJA4"/>
<accession>A0A6J6SJA4</accession>
<evidence type="ECO:0000313" key="6">
    <source>
        <dbReference type="EMBL" id="CAB4847366.1"/>
    </source>
</evidence>
<dbReference type="Pfam" id="PF23212">
    <property type="entry name" value="DUF7064"/>
    <property type="match status" value="1"/>
</dbReference>
<evidence type="ECO:0000313" key="8">
    <source>
        <dbReference type="EMBL" id="CAB4984581.1"/>
    </source>
</evidence>
<feature type="domain" description="DUF7065" evidence="2">
    <location>
        <begin position="121"/>
        <end position="188"/>
    </location>
</feature>
<gene>
    <name evidence="4" type="ORF">UFOPK2656_02458</name>
    <name evidence="5" type="ORF">UFOPK3099_00102</name>
    <name evidence="6" type="ORF">UFOPK3267_00465</name>
    <name evidence="7" type="ORF">UFOPK3651_02209</name>
    <name evidence="8" type="ORF">UFOPK3931_01040</name>
    <name evidence="3" type="ORF">UFOPK4189_02443</name>
</gene>
<dbReference type="InterPro" id="IPR055493">
    <property type="entry name" value="DUF7065"/>
</dbReference>
<organism evidence="4">
    <name type="scientific">freshwater metagenome</name>
    <dbReference type="NCBI Taxonomy" id="449393"/>
    <lineage>
        <taxon>unclassified sequences</taxon>
        <taxon>metagenomes</taxon>
        <taxon>ecological metagenomes</taxon>
    </lineage>
</organism>
<dbReference type="EMBL" id="CAFBIY010000016">
    <property type="protein sequence ID" value="CAB4847366.1"/>
    <property type="molecule type" value="Genomic_DNA"/>
</dbReference>
<name>A0A6J6SJA4_9ZZZZ</name>
<feature type="domain" description="DUF7064" evidence="1">
    <location>
        <begin position="204"/>
        <end position="309"/>
    </location>
</feature>
<dbReference type="EMBL" id="CAESGF010000016">
    <property type="protein sequence ID" value="CAB4364685.1"/>
    <property type="molecule type" value="Genomic_DNA"/>
</dbReference>
<dbReference type="Pfam" id="PF23213">
    <property type="entry name" value="DUF7065"/>
    <property type="match status" value="1"/>
</dbReference>
<dbReference type="EMBL" id="CAEZYF010000018">
    <property type="protein sequence ID" value="CAB4734981.1"/>
    <property type="molecule type" value="Genomic_DNA"/>
</dbReference>
<dbReference type="EMBL" id="CAFBMT010000013">
    <property type="protein sequence ID" value="CAB4941668.1"/>
    <property type="molecule type" value="Genomic_DNA"/>
</dbReference>